<dbReference type="Proteomes" id="UP001595947">
    <property type="component" value="Unassembled WGS sequence"/>
</dbReference>
<evidence type="ECO:0000313" key="7">
    <source>
        <dbReference type="Proteomes" id="UP001595947"/>
    </source>
</evidence>
<feature type="compositionally biased region" description="Basic and acidic residues" evidence="3">
    <location>
        <begin position="17"/>
        <end position="28"/>
    </location>
</feature>
<evidence type="ECO:0000256" key="4">
    <source>
        <dbReference type="SAM" id="Phobius"/>
    </source>
</evidence>
<dbReference type="Pfam" id="PF00550">
    <property type="entry name" value="PP-binding"/>
    <property type="match status" value="2"/>
</dbReference>
<keyword evidence="4" id="KW-0472">Membrane</keyword>
<evidence type="ECO:0000259" key="5">
    <source>
        <dbReference type="PROSITE" id="PS50075"/>
    </source>
</evidence>
<feature type="domain" description="Carrier" evidence="5">
    <location>
        <begin position="725"/>
        <end position="802"/>
    </location>
</feature>
<feature type="compositionally biased region" description="Acidic residues" evidence="3">
    <location>
        <begin position="804"/>
        <end position="818"/>
    </location>
</feature>
<feature type="compositionally biased region" description="Low complexity" evidence="3">
    <location>
        <begin position="556"/>
        <end position="565"/>
    </location>
</feature>
<proteinExistence type="predicted"/>
<evidence type="ECO:0000256" key="3">
    <source>
        <dbReference type="SAM" id="MobiDB-lite"/>
    </source>
</evidence>
<dbReference type="Gene3D" id="1.10.1200.10">
    <property type="entry name" value="ACP-like"/>
    <property type="match status" value="2"/>
</dbReference>
<feature type="compositionally biased region" description="Low complexity" evidence="3">
    <location>
        <begin position="575"/>
        <end position="584"/>
    </location>
</feature>
<dbReference type="Pfam" id="PF00501">
    <property type="entry name" value="AMP-binding"/>
    <property type="match status" value="1"/>
</dbReference>
<dbReference type="InterPro" id="IPR042099">
    <property type="entry name" value="ANL_N_sf"/>
</dbReference>
<feature type="transmembrane region" description="Helical" evidence="4">
    <location>
        <begin position="1117"/>
        <end position="1143"/>
    </location>
</feature>
<keyword evidence="2" id="KW-0597">Phosphoprotein</keyword>
<gene>
    <name evidence="6" type="ORF">ACFPBZ_29140</name>
</gene>
<dbReference type="InterPro" id="IPR009081">
    <property type="entry name" value="PP-bd_ACP"/>
</dbReference>
<evidence type="ECO:0000256" key="1">
    <source>
        <dbReference type="ARBA" id="ARBA00022450"/>
    </source>
</evidence>
<evidence type="ECO:0000313" key="6">
    <source>
        <dbReference type="EMBL" id="MFC5066305.1"/>
    </source>
</evidence>
<dbReference type="Gene3D" id="3.40.50.12780">
    <property type="entry name" value="N-terminal domain of ligase-like"/>
    <property type="match status" value="1"/>
</dbReference>
<feature type="transmembrane region" description="Helical" evidence="4">
    <location>
        <begin position="1336"/>
        <end position="1357"/>
    </location>
</feature>
<protein>
    <submittedName>
        <fullName evidence="6">Pls/PosA family non-ribosomal peptide synthetase</fullName>
    </submittedName>
</protein>
<keyword evidence="4" id="KW-0812">Transmembrane</keyword>
<dbReference type="InterPro" id="IPR020806">
    <property type="entry name" value="PKS_PP-bd"/>
</dbReference>
<feature type="region of interest" description="Disordered" evidence="3">
    <location>
        <begin position="441"/>
        <end position="489"/>
    </location>
</feature>
<feature type="region of interest" description="Disordered" evidence="3">
    <location>
        <begin position="804"/>
        <end position="829"/>
    </location>
</feature>
<comment type="caution">
    <text evidence="6">The sequence shown here is derived from an EMBL/GenBank/DDBJ whole genome shotgun (WGS) entry which is preliminary data.</text>
</comment>
<feature type="region of interest" description="Disordered" evidence="3">
    <location>
        <begin position="550"/>
        <end position="644"/>
    </location>
</feature>
<feature type="compositionally biased region" description="Low complexity" evidence="3">
    <location>
        <begin position="594"/>
        <end position="604"/>
    </location>
</feature>
<dbReference type="SUPFAM" id="SSF56801">
    <property type="entry name" value="Acetyl-CoA synthetase-like"/>
    <property type="match status" value="1"/>
</dbReference>
<evidence type="ECO:0000256" key="2">
    <source>
        <dbReference type="ARBA" id="ARBA00022553"/>
    </source>
</evidence>
<dbReference type="SUPFAM" id="SSF51161">
    <property type="entry name" value="Trimeric LpxA-like enzymes"/>
    <property type="match status" value="2"/>
</dbReference>
<sequence length="1570" mass="164026">MGPTTVVPTRVVSTGSTRRDTAPRDPHDDRLDRVVERRCDEFRREGRAHHTAVEVGGASVGSLSYVALDAGATRLARYLGRRRFGAGDRIAVLLERPADALTAQLAIARTGAAWVPLDHGLPDAALAAVVHASGAGVVLTTADQAPRLRVTDVDAVYLDRVAAHVDAEDAQRWRAAERGPVGDAPAYIVVHAGGGDGRSSGSAGLRAPAIEHAAVTHLVHVLGDLFRLSATDRVFHDPRSGSDRAVLETWVPWSCGATVVTPAPGEHLRGPALGTFLRTTRTTVLVADPATLEGVDEELPDLRLLVLLGPERPAATVTRWQAPGRRILGLHGTPETTVVAFWTELSPDGGSTLGRPLPGHDVVLLDPADPGRAVPPGRVGEIGIVGPGVASGYVGRPDLADEAFVPIPGQPSRRTFRTGDLGRFTADRELEYAGRLEGAAGRGLRGRPVDATAPRRTRRSDTPGRTAVLPLPPESVGSTRVAGRNGTAAAEDPVTDVVAAGERDDAVALTVAHRLSPRPRYTAAPRVAVPPVPATPAPKDTAAPTVAVPPVPATPAPKDTAAPTVAVPPVPATPAPKDTAAPTVAVPPVPATPAPKDTAAPTVALSPTPARPGAGLAPTRPPGTAGRPTAGAPAAAAPDTGAPSTAVRTALGTILAEVLDRAEVADDADFFTDLGADSLLMARFCARIRKHPDLPSAAMQDIYQHRTLAGLAAALAPAPQAPDVAGAARVRAGLAATLAEVLGRSDVPGDADFFRDLGADSLLMARFCARLRKRDDLPSVAMPDVYRHSTLATLAASLASDADAIDADGPSETDEVDTGTDSAGADPTRSRAGTAAFVLCGAAQFLCFLAYGYLFALVLTWAVTWVTVATTPLATYGRAVVAGAVGLGAFTALPVVAKWVIVGRWRPGSIPVWSAAYLRFWVVKTLLRSSPARLFAGTPLQTLHLRALGARIGRGVVFLGPQTPVCTDLFSAGDGALIRKDAVVACYRAHDGRVEIGGVSLGAHAVVGESTVLDVRTAMGDGSSLAHSSSLHAGQAVPAGENWHGSPARRADAPMPPVPPAGDATPRRTLYTLGVLAVVLGLLLPAALLAFVLLHTLVPHFAELFEPPPGALADPWFYLRTLLLSGALYLGAIVVGLVVVATLPRLFALGLRPDTVYPLYGPRYWLHRAVGRLTNVKAFVTLFGDASAIAHYLTLLGYRLRPLQQTGSNFGMAVKHENPFLTIVGAGTVVADGLSVMNAEYSATSFRVSATRIGANNFLGNRIAYPPQGRTGDDCLLATKVQIPQHGPIRSGVGLLGSPSFEIPRTVARDSELDVTDPAELAASLRRKNRHNVVSMGLHLLVRWLFTFLLAVAVAAVGSLPVAAGAAEVVVVEVAGLVLLAGWYALVERCVRPLMARVPQGCSIYDPTFWRHERYWKVPAPEWVQIANGTPFKPLIWRLLGVRVGARVFDDGVSITERSFTTIGDEVTLGEGTIVQCHSQEDGGFKSDHVVIGARCTLGVGSFVHYGTSIGDGAVLAPDTFLMKGEEVPPGEHWSGNPARGTRRSPAPARPAARAPAPAPAAAPAATPAR</sequence>
<reference evidence="7" key="1">
    <citation type="journal article" date="2019" name="Int. J. Syst. Evol. Microbiol.">
        <title>The Global Catalogue of Microorganisms (GCM) 10K type strain sequencing project: providing services to taxonomists for standard genome sequencing and annotation.</title>
        <authorList>
            <consortium name="The Broad Institute Genomics Platform"/>
            <consortium name="The Broad Institute Genome Sequencing Center for Infectious Disease"/>
            <person name="Wu L."/>
            <person name="Ma J."/>
        </authorList>
    </citation>
    <scope>NUCLEOTIDE SEQUENCE [LARGE SCALE GENOMIC DNA]</scope>
    <source>
        <strain evidence="7">CGMCC 4.7093</strain>
    </source>
</reference>
<dbReference type="RefSeq" id="WP_378039613.1">
    <property type="nucleotide sequence ID" value="NZ_JBHSIV010000069.1"/>
</dbReference>
<dbReference type="PANTHER" id="PTHR45527">
    <property type="entry name" value="NONRIBOSOMAL PEPTIDE SYNTHETASE"/>
    <property type="match status" value="1"/>
</dbReference>
<feature type="transmembrane region" description="Helical" evidence="4">
    <location>
        <begin position="1363"/>
        <end position="1387"/>
    </location>
</feature>
<dbReference type="Gene3D" id="2.160.10.10">
    <property type="entry name" value="Hexapeptide repeat proteins"/>
    <property type="match status" value="2"/>
</dbReference>
<feature type="compositionally biased region" description="Low complexity" evidence="3">
    <location>
        <begin position="622"/>
        <end position="644"/>
    </location>
</feature>
<dbReference type="SUPFAM" id="SSF47336">
    <property type="entry name" value="ACP-like"/>
    <property type="match status" value="2"/>
</dbReference>
<organism evidence="6 7">
    <name type="scientific">Actinomycetospora atypica</name>
    <dbReference type="NCBI Taxonomy" id="1290095"/>
    <lineage>
        <taxon>Bacteria</taxon>
        <taxon>Bacillati</taxon>
        <taxon>Actinomycetota</taxon>
        <taxon>Actinomycetes</taxon>
        <taxon>Pseudonocardiales</taxon>
        <taxon>Pseudonocardiaceae</taxon>
        <taxon>Actinomycetospora</taxon>
    </lineage>
</organism>
<dbReference type="InterPro" id="IPR036736">
    <property type="entry name" value="ACP-like_sf"/>
</dbReference>
<feature type="region of interest" description="Disordered" evidence="3">
    <location>
        <begin position="1527"/>
        <end position="1570"/>
    </location>
</feature>
<keyword evidence="4" id="KW-1133">Transmembrane helix</keyword>
<dbReference type="InterPro" id="IPR012728">
    <property type="entry name" value="Pls/PosA_C"/>
</dbReference>
<dbReference type="SMART" id="SM00823">
    <property type="entry name" value="PKS_PP"/>
    <property type="match status" value="2"/>
</dbReference>
<keyword evidence="7" id="KW-1185">Reference proteome</keyword>
<dbReference type="PANTHER" id="PTHR45527:SF1">
    <property type="entry name" value="FATTY ACID SYNTHASE"/>
    <property type="match status" value="1"/>
</dbReference>
<feature type="transmembrane region" description="Helical" evidence="4">
    <location>
        <begin position="848"/>
        <end position="868"/>
    </location>
</feature>
<dbReference type="InterPro" id="IPR000873">
    <property type="entry name" value="AMP-dep_synth/lig_dom"/>
</dbReference>
<feature type="transmembrane region" description="Helical" evidence="4">
    <location>
        <begin position="880"/>
        <end position="902"/>
    </location>
</feature>
<dbReference type="NCBIfam" id="TIGR02353">
    <property type="entry name" value="NRPS_term_dom"/>
    <property type="match status" value="1"/>
</dbReference>
<feature type="compositionally biased region" description="Low complexity" evidence="3">
    <location>
        <begin position="1"/>
        <end position="16"/>
    </location>
</feature>
<dbReference type="InterPro" id="IPR011004">
    <property type="entry name" value="Trimer_LpxA-like_sf"/>
</dbReference>
<accession>A0ABV9YTZ2</accession>
<feature type="domain" description="Carrier" evidence="5">
    <location>
        <begin position="642"/>
        <end position="719"/>
    </location>
</feature>
<feature type="region of interest" description="Disordered" evidence="3">
    <location>
        <begin position="1"/>
        <end position="28"/>
    </location>
</feature>
<dbReference type="PROSITE" id="PS50075">
    <property type="entry name" value="CARRIER"/>
    <property type="match status" value="2"/>
</dbReference>
<dbReference type="EMBL" id="JBHSIV010000069">
    <property type="protein sequence ID" value="MFC5066305.1"/>
    <property type="molecule type" value="Genomic_DNA"/>
</dbReference>
<feature type="transmembrane region" description="Helical" evidence="4">
    <location>
        <begin position="1070"/>
        <end position="1097"/>
    </location>
</feature>
<name>A0ABV9YTZ2_9PSEU</name>
<keyword evidence="1" id="KW-0596">Phosphopantetheine</keyword>
<feature type="compositionally biased region" description="Low complexity" evidence="3">
    <location>
        <begin position="1538"/>
        <end position="1570"/>
    </location>
</feature>
<feature type="non-terminal residue" evidence="6">
    <location>
        <position position="1570"/>
    </location>
</feature>